<dbReference type="EMBL" id="FNPV01000012">
    <property type="protein sequence ID" value="SDZ20610.1"/>
    <property type="molecule type" value="Genomic_DNA"/>
</dbReference>
<proteinExistence type="predicted"/>
<dbReference type="PANTHER" id="PTHR43652:SF6">
    <property type="entry name" value="ARGININE REPRESSOR"/>
    <property type="match status" value="1"/>
</dbReference>
<reference evidence="7 8" key="1">
    <citation type="submission" date="2016-10" db="EMBL/GenBank/DDBJ databases">
        <authorList>
            <person name="de Groot N.N."/>
        </authorList>
    </citation>
    <scope>NUCLEOTIDE SEQUENCE [LARGE SCALE GENOMIC DNA]</scope>
    <source>
        <strain evidence="7 8">APO</strain>
    </source>
</reference>
<feature type="transmembrane region" description="Helical" evidence="6">
    <location>
        <begin position="346"/>
        <end position="369"/>
    </location>
</feature>
<feature type="transmembrane region" description="Helical" evidence="6">
    <location>
        <begin position="313"/>
        <end position="334"/>
    </location>
</feature>
<comment type="subcellular location">
    <subcellularLocation>
        <location evidence="1">Cell membrane</location>
        <topology evidence="1">Multi-pass membrane protein</topology>
    </subcellularLocation>
</comment>
<feature type="transmembrane region" description="Helical" evidence="6">
    <location>
        <begin position="167"/>
        <end position="189"/>
    </location>
</feature>
<evidence type="ECO:0000256" key="5">
    <source>
        <dbReference type="ARBA" id="ARBA00023136"/>
    </source>
</evidence>
<keyword evidence="4 6" id="KW-1133">Transmembrane helix</keyword>
<evidence type="ECO:0000313" key="7">
    <source>
        <dbReference type="EMBL" id="SDZ20610.1"/>
    </source>
</evidence>
<dbReference type="PANTHER" id="PTHR43652">
    <property type="entry name" value="BASIC AMINO ACID ANTIPORTER YFCC-RELATED"/>
    <property type="match status" value="1"/>
</dbReference>
<evidence type="ECO:0000256" key="1">
    <source>
        <dbReference type="ARBA" id="ARBA00004651"/>
    </source>
</evidence>
<keyword evidence="3 6" id="KW-0812">Transmembrane</keyword>
<sequence>MTAKEKTHKKFQVPHTYTLIMIFVIFAALSTYIIPAGEYTMTEDETLGITLIDPDSFAFVEKNPVGLFTFLTSIHQGMVNGANVIFLVFLVGGFFQVINDTGALDAGIRAAIEKLQGKELMVIPFIMLIMAILGMLGIVINAVIAFIPIGVVLAKRLKLDPLVGMAIMYLGAYSGFAMTPMGPFNTAIAQEIAGVPIFSGFGYRTTVMVVVFIATVIYVMHYAKKIRVNPEKSILGQVDFEVSQTAEDIHFNFSHAIILTTLAIGFAGYAYGSTSLGWGLDYLSGIMLGVALITGVVAKIHPDEMAKSFIKGAQSMVFGALVIGFASSITILLTDGRIIHTIIHGMSIPLGAVGPIFSSIGMFLANLLFNFFVPSGSGQAYVVMPLLSPMADVVGVSRQVAVSAFQYGDGISNIIIPTSGVLMGAIGVAKIPYEKWLKFVMPIFGIWTGIAVLSIGFATLIGWS</sequence>
<feature type="transmembrane region" description="Helical" evidence="6">
    <location>
        <begin position="414"/>
        <end position="433"/>
    </location>
</feature>
<gene>
    <name evidence="7" type="ORF">SAMN05192546_1125</name>
</gene>
<feature type="transmembrane region" description="Helical" evidence="6">
    <location>
        <begin position="201"/>
        <end position="223"/>
    </location>
</feature>
<feature type="transmembrane region" description="Helical" evidence="6">
    <location>
        <begin position="120"/>
        <end position="147"/>
    </location>
</feature>
<keyword evidence="8" id="KW-1185">Reference proteome</keyword>
<organism evidence="7 8">
    <name type="scientific">Tindallia californiensis</name>
    <dbReference type="NCBI Taxonomy" id="159292"/>
    <lineage>
        <taxon>Bacteria</taxon>
        <taxon>Bacillati</taxon>
        <taxon>Bacillota</taxon>
        <taxon>Clostridia</taxon>
        <taxon>Peptostreptococcales</taxon>
        <taxon>Tindalliaceae</taxon>
        <taxon>Tindallia</taxon>
    </lineage>
</organism>
<evidence type="ECO:0000256" key="6">
    <source>
        <dbReference type="SAM" id="Phobius"/>
    </source>
</evidence>
<dbReference type="GO" id="GO:0005886">
    <property type="term" value="C:plasma membrane"/>
    <property type="evidence" value="ECO:0007669"/>
    <property type="project" value="UniProtKB-SubCell"/>
</dbReference>
<evidence type="ECO:0000256" key="3">
    <source>
        <dbReference type="ARBA" id="ARBA00022692"/>
    </source>
</evidence>
<dbReference type="Pfam" id="PF03606">
    <property type="entry name" value="DcuC"/>
    <property type="match status" value="1"/>
</dbReference>
<feature type="transmembrane region" description="Helical" evidence="6">
    <location>
        <begin position="282"/>
        <end position="301"/>
    </location>
</feature>
<accession>A0A1H3R4M7</accession>
<name>A0A1H3R4M7_9FIRM</name>
<evidence type="ECO:0000256" key="2">
    <source>
        <dbReference type="ARBA" id="ARBA00022475"/>
    </source>
</evidence>
<evidence type="ECO:0000313" key="8">
    <source>
        <dbReference type="Proteomes" id="UP000199230"/>
    </source>
</evidence>
<protein>
    <submittedName>
        <fullName evidence="7">Uncharacterized membrane protein YfcC, ion transporter superfamily</fullName>
    </submittedName>
</protein>
<feature type="transmembrane region" description="Helical" evidence="6">
    <location>
        <begin position="78"/>
        <end position="99"/>
    </location>
</feature>
<dbReference type="Proteomes" id="UP000199230">
    <property type="component" value="Unassembled WGS sequence"/>
</dbReference>
<feature type="transmembrane region" description="Helical" evidence="6">
    <location>
        <begin position="249"/>
        <end position="270"/>
    </location>
</feature>
<dbReference type="InterPro" id="IPR051679">
    <property type="entry name" value="DASS-Related_Transporters"/>
</dbReference>
<feature type="transmembrane region" description="Helical" evidence="6">
    <location>
        <begin position="16"/>
        <end position="34"/>
    </location>
</feature>
<keyword evidence="5 6" id="KW-0472">Membrane</keyword>
<evidence type="ECO:0000256" key="4">
    <source>
        <dbReference type="ARBA" id="ARBA00022989"/>
    </source>
</evidence>
<dbReference type="RefSeq" id="WP_093315438.1">
    <property type="nucleotide sequence ID" value="NZ_FNPV01000012.1"/>
</dbReference>
<dbReference type="AlphaFoldDB" id="A0A1H3R4M7"/>
<keyword evidence="2" id="KW-1003">Cell membrane</keyword>
<feature type="transmembrane region" description="Helical" evidence="6">
    <location>
        <begin position="439"/>
        <end position="463"/>
    </location>
</feature>
<dbReference type="InterPro" id="IPR018385">
    <property type="entry name" value="C4_dicarb_anaerob_car-like"/>
</dbReference>
<dbReference type="OrthoDB" id="255482at2"/>